<evidence type="ECO:0000313" key="9">
    <source>
        <dbReference type="EnsemblMetazoa" id="G8169.2:cds"/>
    </source>
</evidence>
<evidence type="ECO:0000259" key="8">
    <source>
        <dbReference type="PROSITE" id="PS50950"/>
    </source>
</evidence>
<dbReference type="InterPro" id="IPR006612">
    <property type="entry name" value="THAP_Znf"/>
</dbReference>
<evidence type="ECO:0000256" key="7">
    <source>
        <dbReference type="SAM" id="MobiDB-lite"/>
    </source>
</evidence>
<evidence type="ECO:0000256" key="1">
    <source>
        <dbReference type="ARBA" id="ARBA00022723"/>
    </source>
</evidence>
<name>A0A8W8NWY4_MAGGI</name>
<dbReference type="EnsemblMetazoa" id="G8169.1">
    <property type="protein sequence ID" value="G8169.1:cds"/>
    <property type="gene ID" value="G8169"/>
</dbReference>
<evidence type="ECO:0000256" key="5">
    <source>
        <dbReference type="PROSITE-ProRule" id="PRU00309"/>
    </source>
</evidence>
<dbReference type="Pfam" id="PF05485">
    <property type="entry name" value="THAP"/>
    <property type="match status" value="1"/>
</dbReference>
<keyword evidence="3" id="KW-0862">Zinc</keyword>
<accession>A0A8W8NWY4</accession>
<evidence type="ECO:0000256" key="4">
    <source>
        <dbReference type="ARBA" id="ARBA00023125"/>
    </source>
</evidence>
<protein>
    <recommendedName>
        <fullName evidence="8">THAP-type domain-containing protein</fullName>
    </recommendedName>
</protein>
<proteinExistence type="predicted"/>
<feature type="region of interest" description="Disordered" evidence="7">
    <location>
        <begin position="103"/>
        <end position="124"/>
    </location>
</feature>
<feature type="coiled-coil region" evidence="6">
    <location>
        <begin position="156"/>
        <end position="183"/>
    </location>
</feature>
<keyword evidence="1" id="KW-0479">Metal-binding</keyword>
<dbReference type="PANTHER" id="PTHR23080:SF143">
    <property type="entry name" value="SI:DKEY-56D12.4"/>
    <property type="match status" value="1"/>
</dbReference>
<dbReference type="EnsemblMetazoa" id="G8169.2">
    <property type="protein sequence ID" value="G8169.2:cds"/>
    <property type="gene ID" value="G8169"/>
</dbReference>
<dbReference type="AlphaFoldDB" id="A0A8W8NWY4"/>
<sequence length="346" mass="39984">MVKHCSYGTCKSDSRYPEKLMGAKFIPFPKPKSDLEKCLRWISCCRRPHAQLNVDKFTKHTYVCSKHFISLDGPSDEYPDPCDAQTGELHRARRKIIYLSQQSESDDLNSKTSSTSTDDSPDSHAMECCLTTQTTSNPVIDSSCQTEEELFSSMDVLSWVAQVRKLEEENDRLRQEIRQRGKVSDAACQTERDTHFTAEEVSKSKIKNLFEFYTGLSYSRFLMLLVFLFPSCENPIIYEDKRKETRIDKFPLSQQLFMYLCRLRNALNVKDLAFRFNIKVQTVSTVINGVAKYMYLRLGSLSYWPHRNTIIGIMPESYKHDFPNCLAILDCTELKTEKPSSLKQQS</sequence>
<dbReference type="GO" id="GO:0003677">
    <property type="term" value="F:DNA binding"/>
    <property type="evidence" value="ECO:0007669"/>
    <property type="project" value="UniProtKB-UniRule"/>
</dbReference>
<reference evidence="9" key="1">
    <citation type="submission" date="2022-08" db="UniProtKB">
        <authorList>
            <consortium name="EnsemblMetazoa"/>
        </authorList>
    </citation>
    <scope>IDENTIFICATION</scope>
    <source>
        <strain evidence="9">05x7-T-G4-1.051#20</strain>
    </source>
</reference>
<evidence type="ECO:0000256" key="3">
    <source>
        <dbReference type="ARBA" id="ARBA00022833"/>
    </source>
</evidence>
<dbReference type="Proteomes" id="UP000005408">
    <property type="component" value="Unassembled WGS sequence"/>
</dbReference>
<dbReference type="SUPFAM" id="SSF57716">
    <property type="entry name" value="Glucocorticoid receptor-like (DNA-binding domain)"/>
    <property type="match status" value="1"/>
</dbReference>
<dbReference type="InterPro" id="IPR027805">
    <property type="entry name" value="Transposase_HTH_dom"/>
</dbReference>
<dbReference type="PANTHER" id="PTHR23080">
    <property type="entry name" value="THAP DOMAIN PROTEIN"/>
    <property type="match status" value="1"/>
</dbReference>
<dbReference type="GO" id="GO:0008270">
    <property type="term" value="F:zinc ion binding"/>
    <property type="evidence" value="ECO:0007669"/>
    <property type="project" value="UniProtKB-KW"/>
</dbReference>
<evidence type="ECO:0000256" key="6">
    <source>
        <dbReference type="SAM" id="Coils"/>
    </source>
</evidence>
<organism evidence="9 10">
    <name type="scientific">Magallana gigas</name>
    <name type="common">Pacific oyster</name>
    <name type="synonym">Crassostrea gigas</name>
    <dbReference type="NCBI Taxonomy" id="29159"/>
    <lineage>
        <taxon>Eukaryota</taxon>
        <taxon>Metazoa</taxon>
        <taxon>Spiralia</taxon>
        <taxon>Lophotrochozoa</taxon>
        <taxon>Mollusca</taxon>
        <taxon>Bivalvia</taxon>
        <taxon>Autobranchia</taxon>
        <taxon>Pteriomorphia</taxon>
        <taxon>Ostreida</taxon>
        <taxon>Ostreoidea</taxon>
        <taxon>Ostreidae</taxon>
        <taxon>Magallana</taxon>
    </lineage>
</organism>
<dbReference type="Pfam" id="PF13613">
    <property type="entry name" value="HTH_Tnp_4"/>
    <property type="match status" value="1"/>
</dbReference>
<dbReference type="PROSITE" id="PS50950">
    <property type="entry name" value="ZF_THAP"/>
    <property type="match status" value="1"/>
</dbReference>
<keyword evidence="2 5" id="KW-0863">Zinc-finger</keyword>
<feature type="domain" description="THAP-type" evidence="8">
    <location>
        <begin position="1"/>
        <end position="98"/>
    </location>
</feature>
<keyword evidence="6" id="KW-0175">Coiled coil</keyword>
<evidence type="ECO:0000256" key="2">
    <source>
        <dbReference type="ARBA" id="ARBA00022771"/>
    </source>
</evidence>
<keyword evidence="4 5" id="KW-0238">DNA-binding</keyword>
<evidence type="ECO:0000313" key="10">
    <source>
        <dbReference type="Proteomes" id="UP000005408"/>
    </source>
</evidence>
<keyword evidence="10" id="KW-1185">Reference proteome</keyword>